<evidence type="ECO:0000313" key="3">
    <source>
        <dbReference type="Proteomes" id="UP000314294"/>
    </source>
</evidence>
<gene>
    <name evidence="2" type="ORF">EYF80_043696</name>
</gene>
<protein>
    <submittedName>
        <fullName evidence="2">Uncharacterized protein</fullName>
    </submittedName>
</protein>
<dbReference type="AlphaFoldDB" id="A0A4Z2FYM3"/>
<proteinExistence type="predicted"/>
<feature type="region of interest" description="Disordered" evidence="1">
    <location>
        <begin position="1"/>
        <end position="20"/>
    </location>
</feature>
<accession>A0A4Z2FYM3</accession>
<keyword evidence="3" id="KW-1185">Reference proteome</keyword>
<reference evidence="2 3" key="1">
    <citation type="submission" date="2019-03" db="EMBL/GenBank/DDBJ databases">
        <title>First draft genome of Liparis tanakae, snailfish: a comprehensive survey of snailfish specific genes.</title>
        <authorList>
            <person name="Kim W."/>
            <person name="Song I."/>
            <person name="Jeong J.-H."/>
            <person name="Kim D."/>
            <person name="Kim S."/>
            <person name="Ryu S."/>
            <person name="Song J.Y."/>
            <person name="Lee S.K."/>
        </authorList>
    </citation>
    <scope>NUCLEOTIDE SEQUENCE [LARGE SCALE GENOMIC DNA]</scope>
    <source>
        <tissue evidence="2">Muscle</tissue>
    </source>
</reference>
<name>A0A4Z2FYM3_9TELE</name>
<evidence type="ECO:0000256" key="1">
    <source>
        <dbReference type="SAM" id="MobiDB-lite"/>
    </source>
</evidence>
<dbReference type="EMBL" id="SRLO01000808">
    <property type="protein sequence ID" value="TNN46101.1"/>
    <property type="molecule type" value="Genomic_DNA"/>
</dbReference>
<evidence type="ECO:0000313" key="2">
    <source>
        <dbReference type="EMBL" id="TNN46101.1"/>
    </source>
</evidence>
<comment type="caution">
    <text evidence="2">The sequence shown here is derived from an EMBL/GenBank/DDBJ whole genome shotgun (WGS) entry which is preliminary data.</text>
</comment>
<organism evidence="2 3">
    <name type="scientific">Liparis tanakae</name>
    <name type="common">Tanaka's snailfish</name>
    <dbReference type="NCBI Taxonomy" id="230148"/>
    <lineage>
        <taxon>Eukaryota</taxon>
        <taxon>Metazoa</taxon>
        <taxon>Chordata</taxon>
        <taxon>Craniata</taxon>
        <taxon>Vertebrata</taxon>
        <taxon>Euteleostomi</taxon>
        <taxon>Actinopterygii</taxon>
        <taxon>Neopterygii</taxon>
        <taxon>Teleostei</taxon>
        <taxon>Neoteleostei</taxon>
        <taxon>Acanthomorphata</taxon>
        <taxon>Eupercaria</taxon>
        <taxon>Perciformes</taxon>
        <taxon>Cottioidei</taxon>
        <taxon>Cottales</taxon>
        <taxon>Liparidae</taxon>
        <taxon>Liparis</taxon>
    </lineage>
</organism>
<sequence>MTVTDRNTAGGRITKSEAGAGVHWQTSCRKSCSKAHKNTSRCASPAPRRHLPEVLPCRPIRSVTESCRPKKARSLRRVHAYALGDEEMFRSGAVEPGSDPFGSFLQS</sequence>
<dbReference type="Proteomes" id="UP000314294">
    <property type="component" value="Unassembled WGS sequence"/>
</dbReference>